<dbReference type="InterPro" id="IPR038071">
    <property type="entry name" value="UROD/MetE-like_sf"/>
</dbReference>
<dbReference type="Gene3D" id="3.20.20.210">
    <property type="match status" value="1"/>
</dbReference>
<evidence type="ECO:0000313" key="2">
    <source>
        <dbReference type="EMBL" id="THW62178.1"/>
    </source>
</evidence>
<dbReference type="EMBL" id="QZBM01000004">
    <property type="protein sequence ID" value="THZ32751.1"/>
    <property type="molecule type" value="Genomic_DNA"/>
</dbReference>
<dbReference type="EMBL" id="QZAO01000015">
    <property type="protein sequence ID" value="THW79627.1"/>
    <property type="molecule type" value="Genomic_DNA"/>
</dbReference>
<dbReference type="EMBL" id="QZAN01000040">
    <property type="protein sequence ID" value="THW62178.1"/>
    <property type="molecule type" value="Genomic_DNA"/>
</dbReference>
<dbReference type="AlphaFoldDB" id="A0A4S9ZFX9"/>
<evidence type="ECO:0000313" key="5">
    <source>
        <dbReference type="Proteomes" id="UP000308005"/>
    </source>
</evidence>
<sequence>MRSQTIANMVRLPFHAEHIGSLLRPADLQEAKTKAANKQSSDSELEAAEHKAITHIVKRQQEEGVRPICSGEYDRKVYFGGFFEELEGFEEVEDAPWDLYRLSAPPIAALKKAGLKYPMTVVCNGKIEYKHSPYLKKWEYLKSQVPESQWDQCKFTMPPAPYFHLRLAPGKCYPKEVYPTDAAFFADLAEAYKKEFKVLHEAGLKSVQIDDPTLAYFCSKDMLEGLKSDGVDPDELFDLYCKAHNDCLEGRPEGLHVGLHICRGNFSKSMHFSQGSYEQIAERFFKSLNYDTFYLEYDDARSGGFEPLRFLPKNKNVVLGVVSTKVADLEDAKDMKEKVLEAADIIAKGQGVSREQAMECIGISPQCGFASTGVGAEAMTEDKMFAKLNLVKQVANELWPDRA</sequence>
<gene>
    <name evidence="4" type="ORF">D6C91_00321</name>
    <name evidence="3" type="ORF">D6D19_01072</name>
    <name evidence="2" type="ORF">D6D20_04533</name>
</gene>
<evidence type="ECO:0000259" key="1">
    <source>
        <dbReference type="Pfam" id="PF01717"/>
    </source>
</evidence>
<dbReference type="Pfam" id="PF01717">
    <property type="entry name" value="Meth_synt_2"/>
    <property type="match status" value="1"/>
</dbReference>
<dbReference type="GO" id="GO:0003871">
    <property type="term" value="F:5-methyltetrahydropteroyltriglutamate-homocysteine S-methyltransferase activity"/>
    <property type="evidence" value="ECO:0007669"/>
    <property type="project" value="InterPro"/>
</dbReference>
<dbReference type="CDD" id="cd03311">
    <property type="entry name" value="CIMS_C_terminal_like"/>
    <property type="match status" value="1"/>
</dbReference>
<dbReference type="GO" id="GO:0008270">
    <property type="term" value="F:zinc ion binding"/>
    <property type="evidence" value="ECO:0007669"/>
    <property type="project" value="InterPro"/>
</dbReference>
<dbReference type="InterPro" id="IPR002629">
    <property type="entry name" value="Met_Synth_C/arc"/>
</dbReference>
<dbReference type="Proteomes" id="UP000310421">
    <property type="component" value="Unassembled WGS sequence"/>
</dbReference>
<dbReference type="PANTHER" id="PTHR43844:SF2">
    <property type="entry name" value="SYNTHASE, VITAMIN-B12 INDEPENDENT, PUTATIVE (AFU_ORTHOLOGUE AFUA_3G12060)-RELATED"/>
    <property type="match status" value="1"/>
</dbReference>
<evidence type="ECO:0000313" key="3">
    <source>
        <dbReference type="EMBL" id="THW79627.1"/>
    </source>
</evidence>
<evidence type="ECO:0000313" key="6">
    <source>
        <dbReference type="Proteomes" id="UP000308802"/>
    </source>
</evidence>
<name>A0A4S9ZFX9_AURPU</name>
<evidence type="ECO:0000313" key="4">
    <source>
        <dbReference type="EMBL" id="THZ32751.1"/>
    </source>
</evidence>
<organism evidence="4 5">
    <name type="scientific">Aureobasidium pullulans</name>
    <name type="common">Black yeast</name>
    <name type="synonym">Pullularia pullulans</name>
    <dbReference type="NCBI Taxonomy" id="5580"/>
    <lineage>
        <taxon>Eukaryota</taxon>
        <taxon>Fungi</taxon>
        <taxon>Dikarya</taxon>
        <taxon>Ascomycota</taxon>
        <taxon>Pezizomycotina</taxon>
        <taxon>Dothideomycetes</taxon>
        <taxon>Dothideomycetidae</taxon>
        <taxon>Dothideales</taxon>
        <taxon>Saccotheciaceae</taxon>
        <taxon>Aureobasidium</taxon>
    </lineage>
</organism>
<dbReference type="PANTHER" id="PTHR43844">
    <property type="entry name" value="METHIONINE SYNTHASE"/>
    <property type="match status" value="1"/>
</dbReference>
<reference evidence="5 6" key="1">
    <citation type="submission" date="2018-10" db="EMBL/GenBank/DDBJ databases">
        <title>Fifty Aureobasidium pullulans genomes reveal a recombining polyextremotolerant generalist.</title>
        <authorList>
            <person name="Gostincar C."/>
            <person name="Turk M."/>
            <person name="Zajc J."/>
            <person name="Gunde-Cimerman N."/>
        </authorList>
    </citation>
    <scope>NUCLEOTIDE SEQUENCE [LARGE SCALE GENOMIC DNA]</scope>
    <source>
        <strain evidence="3 6">EXF-10659</strain>
        <strain evidence="2 7">EXF-10751</strain>
        <strain evidence="4 5">EXF-3863</strain>
    </source>
</reference>
<proteinExistence type="predicted"/>
<dbReference type="Proteomes" id="UP000308802">
    <property type="component" value="Unassembled WGS sequence"/>
</dbReference>
<dbReference type="GO" id="GO:0009086">
    <property type="term" value="P:methionine biosynthetic process"/>
    <property type="evidence" value="ECO:0007669"/>
    <property type="project" value="InterPro"/>
</dbReference>
<dbReference type="SUPFAM" id="SSF51726">
    <property type="entry name" value="UROD/MetE-like"/>
    <property type="match status" value="1"/>
</dbReference>
<comment type="caution">
    <text evidence="4">The sequence shown here is derived from an EMBL/GenBank/DDBJ whole genome shotgun (WGS) entry which is preliminary data.</text>
</comment>
<evidence type="ECO:0000313" key="7">
    <source>
        <dbReference type="Proteomes" id="UP000310421"/>
    </source>
</evidence>
<dbReference type="Proteomes" id="UP000308005">
    <property type="component" value="Unassembled WGS sequence"/>
</dbReference>
<accession>A0A4S9ZFX9</accession>
<feature type="domain" description="Cobalamin-independent methionine synthase MetE C-terminal/archaeal" evidence="1">
    <location>
        <begin position="183"/>
        <end position="374"/>
    </location>
</feature>
<protein>
    <submittedName>
        <fullName evidence="4">UROD/MetE-like protein</fullName>
    </submittedName>
</protein>